<dbReference type="Gene3D" id="3.30.70.100">
    <property type="match status" value="1"/>
</dbReference>
<keyword evidence="4 6" id="KW-0406">Ion transport</keyword>
<evidence type="ECO:0000256" key="3">
    <source>
        <dbReference type="ARBA" id="ARBA00022781"/>
    </source>
</evidence>
<dbReference type="GO" id="GO:0046961">
    <property type="term" value="F:proton-transporting ATPase activity, rotational mechanism"/>
    <property type="evidence" value="ECO:0007669"/>
    <property type="project" value="InterPro"/>
</dbReference>
<keyword evidence="2 6" id="KW-0813">Transport</keyword>
<dbReference type="Gene3D" id="1.20.1460.10">
    <property type="entry name" value="subunit c (vma5p) of the yeast v-atpase, domain 2"/>
    <property type="match status" value="1"/>
</dbReference>
<dbReference type="PANTHER" id="PTHR10137:SF4">
    <property type="entry name" value="V-TYPE PROTON ATPASE SUBUNIT C 2"/>
    <property type="match status" value="1"/>
</dbReference>
<dbReference type="AlphaFoldDB" id="A0A3B3ZSS8"/>
<evidence type="ECO:0000256" key="6">
    <source>
        <dbReference type="RuleBase" id="RU364010"/>
    </source>
</evidence>
<evidence type="ECO:0000313" key="7">
    <source>
        <dbReference type="Ensembl" id="ENSPMGP00000007366.1"/>
    </source>
</evidence>
<reference evidence="7" key="2">
    <citation type="submission" date="2025-09" db="UniProtKB">
        <authorList>
            <consortium name="Ensembl"/>
        </authorList>
    </citation>
    <scope>IDENTIFICATION</scope>
</reference>
<dbReference type="InterPro" id="IPR004907">
    <property type="entry name" value="ATPase_V1-cplx_csu"/>
</dbReference>
<protein>
    <recommendedName>
        <fullName evidence="6">V-type proton ATPase subunit C</fullName>
    </recommendedName>
</protein>
<keyword evidence="8" id="KW-1185">Reference proteome</keyword>
<dbReference type="SUPFAM" id="SSF118203">
    <property type="entry name" value="Vacuolar ATP synthase subunit C"/>
    <property type="match status" value="1"/>
</dbReference>
<dbReference type="GO" id="GO:0000221">
    <property type="term" value="C:vacuolar proton-transporting V-type ATPase, V1 domain"/>
    <property type="evidence" value="ECO:0007669"/>
    <property type="project" value="TreeGrafter"/>
</dbReference>
<evidence type="ECO:0000256" key="4">
    <source>
        <dbReference type="ARBA" id="ARBA00023065"/>
    </source>
</evidence>
<dbReference type="Proteomes" id="UP000261520">
    <property type="component" value="Unplaced"/>
</dbReference>
<evidence type="ECO:0000256" key="2">
    <source>
        <dbReference type="ARBA" id="ARBA00022448"/>
    </source>
</evidence>
<evidence type="ECO:0000313" key="8">
    <source>
        <dbReference type="Proteomes" id="UP000261520"/>
    </source>
</evidence>
<evidence type="ECO:0000256" key="5">
    <source>
        <dbReference type="ARBA" id="ARBA00046006"/>
    </source>
</evidence>
<sequence length="365" mass="42088">MTDLWLISVPLDKTSSTNVEKLKRTIAKTNQASCSKFSIPDLKVAPVCYQGLKTFVLFVIKKTCQCMKEVMEQSNDKMLENTLANGVDLMKYVTRFQWDKAKYSTSLPLSALTEVISKEVTLVETELKSRSAAYNSLKSSLQNLELKHQGTLQTRSLNDIIRKEDLVVSEYLTTLLVIVNKGSYEQWERTYESLSDFVVPRSSRRLYEDMDAGIFSVTLFKRAVSQFKANVFTVREYCVELEEQKLRDMKQLSARKKEQYGIFVRWLKVNFTQLLVAWIHIKALRVFVESVLRYGLPVNFQALLLQTDKKCSKKMREELESLFMHLDPAAMTSKTDLSCDIPGLSQQEYFSYISFHINTTVLELS</sequence>
<comment type="subunit">
    <text evidence="6">V-ATPase is a heteromultimeric enzyme made up of two complexes: the ATP-hydrolytic V1 complex and the proton translocation V0 complex. The V1 complex consists of three catalytic AB heterodimers that form a heterohexamer, three peripheral stalks each consisting of EG heterodimers, one central rotor including subunits D and F, and the regulatory subunits C and H. The proton translocation complex V0 consists of the proton transport subunit a, a ring of proteolipid subunits c9c'', rotary subunit d, subunits e and f, and two accessory subunits.</text>
</comment>
<dbReference type="GO" id="GO:0005765">
    <property type="term" value="C:lysosomal membrane"/>
    <property type="evidence" value="ECO:0007669"/>
    <property type="project" value="TreeGrafter"/>
</dbReference>
<comment type="function">
    <text evidence="5 6">Subunit of the V1 complex of vacuolar(H+)-ATPase (V-ATPase), a multisubunit enzyme composed of a peripheral complex (V1) that hydrolyzes ATP and a membrane integral complex (V0) that translocates protons. V-ATPase is responsible for acidifying and maintaining the pH of intracellular compartments and in some cell types, is targeted to the plasma membrane, where it is responsible for acidifying the extracellular environment. Subunit C is necessary for the assembly of the catalytic sector of the enzyme and is likely to have a specific function in its catalytic activity.</text>
</comment>
<dbReference type="Pfam" id="PF03223">
    <property type="entry name" value="V-ATPase_C"/>
    <property type="match status" value="1"/>
</dbReference>
<dbReference type="CDD" id="cd14785">
    <property type="entry name" value="V-ATPase_C"/>
    <property type="match status" value="1"/>
</dbReference>
<dbReference type="Gene3D" id="3.30.70.1180">
    <property type="entry name" value="Vacuolar atp synthase subunit c, domain 1"/>
    <property type="match status" value="1"/>
</dbReference>
<reference evidence="7" key="1">
    <citation type="submission" date="2025-08" db="UniProtKB">
        <authorList>
            <consortium name="Ensembl"/>
        </authorList>
    </citation>
    <scope>IDENTIFICATION</scope>
</reference>
<dbReference type="PANTHER" id="PTHR10137">
    <property type="entry name" value="V-TYPE PROTON ATPASE SUBUNIT C"/>
    <property type="match status" value="1"/>
</dbReference>
<keyword evidence="3 6" id="KW-0375">Hydrogen ion transport</keyword>
<dbReference type="Ensembl" id="ENSPMGT00000007841.1">
    <property type="protein sequence ID" value="ENSPMGP00000007366.1"/>
    <property type="gene ID" value="ENSPMGG00000006108.1"/>
</dbReference>
<accession>A0A3B3ZSS8</accession>
<proteinExistence type="inferred from homology"/>
<evidence type="ECO:0000256" key="1">
    <source>
        <dbReference type="ARBA" id="ARBA00006138"/>
    </source>
</evidence>
<dbReference type="STRING" id="409849.ENSPMGP00000007366"/>
<comment type="similarity">
    <text evidence="1 6">Belongs to the V-ATPase C subunit family.</text>
</comment>
<organism evidence="7 8">
    <name type="scientific">Periophthalmus magnuspinnatus</name>
    <dbReference type="NCBI Taxonomy" id="409849"/>
    <lineage>
        <taxon>Eukaryota</taxon>
        <taxon>Metazoa</taxon>
        <taxon>Chordata</taxon>
        <taxon>Craniata</taxon>
        <taxon>Vertebrata</taxon>
        <taxon>Euteleostomi</taxon>
        <taxon>Actinopterygii</taxon>
        <taxon>Neopterygii</taxon>
        <taxon>Teleostei</taxon>
        <taxon>Neoteleostei</taxon>
        <taxon>Acanthomorphata</taxon>
        <taxon>Gobiaria</taxon>
        <taxon>Gobiiformes</taxon>
        <taxon>Gobioidei</taxon>
        <taxon>Gobiidae</taxon>
        <taxon>Oxudercinae</taxon>
        <taxon>Periophthalmus</taxon>
    </lineage>
</organism>
<name>A0A3B3ZSS8_9GOBI</name>
<dbReference type="InterPro" id="IPR036132">
    <property type="entry name" value="Vac_ATP_synth_c_sf"/>
</dbReference>